<protein>
    <submittedName>
        <fullName evidence="1">Uncharacterized protein</fullName>
    </submittedName>
</protein>
<name>A0A7G9RLZ8_9BURK</name>
<dbReference type="Proteomes" id="UP000515811">
    <property type="component" value="Chromosome"/>
</dbReference>
<dbReference type="KEGG" id="drg:H9K76_19170"/>
<dbReference type="RefSeq" id="WP_187596889.1">
    <property type="nucleotide sequence ID" value="NZ_CP060714.1"/>
</dbReference>
<gene>
    <name evidence="1" type="ORF">H9K76_19170</name>
</gene>
<keyword evidence="2" id="KW-1185">Reference proteome</keyword>
<accession>A0A7G9RLZ8</accession>
<sequence length="101" mass="10896">MNPQSTDNGAAPTTGETAVEVQRFPDHFRARVDGKVQHRPGDGVLEDIPVGTEVQVDTALASYVLSWNDTDDHPMIVTLAKREFEFYVDEGAIVIAIGAAG</sequence>
<proteinExistence type="predicted"/>
<organism evidence="1 2">
    <name type="scientific">Diaphorobacter ruginosibacter</name>
    <dbReference type="NCBI Taxonomy" id="1715720"/>
    <lineage>
        <taxon>Bacteria</taxon>
        <taxon>Pseudomonadati</taxon>
        <taxon>Pseudomonadota</taxon>
        <taxon>Betaproteobacteria</taxon>
        <taxon>Burkholderiales</taxon>
        <taxon>Comamonadaceae</taxon>
        <taxon>Diaphorobacter</taxon>
    </lineage>
</organism>
<dbReference type="AlphaFoldDB" id="A0A7G9RLZ8"/>
<evidence type="ECO:0000313" key="2">
    <source>
        <dbReference type="Proteomes" id="UP000515811"/>
    </source>
</evidence>
<dbReference type="EMBL" id="CP060714">
    <property type="protein sequence ID" value="QNN56623.1"/>
    <property type="molecule type" value="Genomic_DNA"/>
</dbReference>
<evidence type="ECO:0000313" key="1">
    <source>
        <dbReference type="EMBL" id="QNN56623.1"/>
    </source>
</evidence>
<reference evidence="1 2" key="1">
    <citation type="submission" date="2020-08" db="EMBL/GenBank/DDBJ databases">
        <title>Genome sequence of Diaphorobacter ruginosibacter DSM 27467T.</title>
        <authorList>
            <person name="Hyun D.-W."/>
            <person name="Bae J.-W."/>
        </authorList>
    </citation>
    <scope>NUCLEOTIDE SEQUENCE [LARGE SCALE GENOMIC DNA]</scope>
    <source>
        <strain evidence="1 2">DSM 27467</strain>
    </source>
</reference>